<dbReference type="Gene3D" id="2.70.70.10">
    <property type="entry name" value="Glucose Permease (Domain IIA)"/>
    <property type="match status" value="1"/>
</dbReference>
<dbReference type="InterPro" id="IPR023346">
    <property type="entry name" value="Lysozyme-like_dom_sf"/>
</dbReference>
<dbReference type="InterPro" id="IPR016047">
    <property type="entry name" value="M23ase_b-sheet_dom"/>
</dbReference>
<evidence type="ECO:0000313" key="2">
    <source>
        <dbReference type="EMBL" id="GAA3145088.1"/>
    </source>
</evidence>
<organism evidence="2 3">
    <name type="scientific">Streptomyces rameus</name>
    <dbReference type="NCBI Taxonomy" id="68261"/>
    <lineage>
        <taxon>Bacteria</taxon>
        <taxon>Bacillati</taxon>
        <taxon>Actinomycetota</taxon>
        <taxon>Actinomycetes</taxon>
        <taxon>Kitasatosporales</taxon>
        <taxon>Streptomycetaceae</taxon>
        <taxon>Streptomyces</taxon>
    </lineage>
</organism>
<evidence type="ECO:0000259" key="1">
    <source>
        <dbReference type="Pfam" id="PF01551"/>
    </source>
</evidence>
<dbReference type="EMBL" id="BAAAVM010000040">
    <property type="protein sequence ID" value="GAA3145088.1"/>
    <property type="molecule type" value="Genomic_DNA"/>
</dbReference>
<comment type="caution">
    <text evidence="2">The sequence shown here is derived from an EMBL/GenBank/DDBJ whole genome shotgun (WGS) entry which is preliminary data.</text>
</comment>
<dbReference type="InterPro" id="IPR050570">
    <property type="entry name" value="Cell_wall_metabolism_enzyme"/>
</dbReference>
<dbReference type="InterPro" id="IPR011055">
    <property type="entry name" value="Dup_hybrid_motif"/>
</dbReference>
<dbReference type="RefSeq" id="WP_345052583.1">
    <property type="nucleotide sequence ID" value="NZ_BAAAVM010000040.1"/>
</dbReference>
<protein>
    <recommendedName>
        <fullName evidence="1">M23ase beta-sheet core domain-containing protein</fullName>
    </recommendedName>
</protein>
<name>A0ABP6NEC9_9ACTN</name>
<feature type="domain" description="M23ase beta-sheet core" evidence="1">
    <location>
        <begin position="87"/>
        <end position="181"/>
    </location>
</feature>
<sequence length="383" mass="40804">MIHPGKVWAGLIKPTLSHVVDGVGAHRMGRVLTGIPEKMSAGLKDMLTNAVQSMIFGGGGVGQWIKPVNVPYGTRFGVAGPMWSSGHHTGLDFPAAVGTPVHAVDGGTVIGVGTDGPYGYHLEIDHGGKLHYLYAHMSKILAGLGQVVGQGDVIGQVGATGNVTGPHLHLEARVNGRAVDPMPYLESIRTGGKVSQSIAAAKNFAKSQLKYFGWDTGEWPSLDRLWTGESGWRWNAENPSSGAYGIPQALPGSKMQSAGPDWRTNPATQIRWGMDYIKSRPDYGSPSAAYGKWLSRFPHWYDQGGYLPTGLSLVANGTGSPEPVFTGSQWADIRAAKSGSPNINVHVTSTTTLDGQELRGVVDKRIEAYDADTGRALDVGRWV</sequence>
<accession>A0ABP6NEC9</accession>
<dbReference type="SUPFAM" id="SSF51261">
    <property type="entry name" value="Duplicated hybrid motif"/>
    <property type="match status" value="1"/>
</dbReference>
<dbReference type="CDD" id="cd12797">
    <property type="entry name" value="M23_peptidase"/>
    <property type="match status" value="1"/>
</dbReference>
<dbReference type="SUPFAM" id="SSF53955">
    <property type="entry name" value="Lysozyme-like"/>
    <property type="match status" value="1"/>
</dbReference>
<dbReference type="PANTHER" id="PTHR21666:SF270">
    <property type="entry name" value="MUREIN HYDROLASE ACTIVATOR ENVC"/>
    <property type="match status" value="1"/>
</dbReference>
<dbReference type="Pfam" id="PF01551">
    <property type="entry name" value="Peptidase_M23"/>
    <property type="match status" value="1"/>
</dbReference>
<dbReference type="PANTHER" id="PTHR21666">
    <property type="entry name" value="PEPTIDASE-RELATED"/>
    <property type="match status" value="1"/>
</dbReference>
<proteinExistence type="predicted"/>
<keyword evidence="3" id="KW-1185">Reference proteome</keyword>
<evidence type="ECO:0000313" key="3">
    <source>
        <dbReference type="Proteomes" id="UP001500893"/>
    </source>
</evidence>
<dbReference type="Proteomes" id="UP001500893">
    <property type="component" value="Unassembled WGS sequence"/>
</dbReference>
<gene>
    <name evidence="2" type="ORF">GCM10010521_35090</name>
</gene>
<reference evidence="3" key="1">
    <citation type="journal article" date="2019" name="Int. J. Syst. Evol. Microbiol.">
        <title>The Global Catalogue of Microorganisms (GCM) 10K type strain sequencing project: providing services to taxonomists for standard genome sequencing and annotation.</title>
        <authorList>
            <consortium name="The Broad Institute Genomics Platform"/>
            <consortium name="The Broad Institute Genome Sequencing Center for Infectious Disease"/>
            <person name="Wu L."/>
            <person name="Ma J."/>
        </authorList>
    </citation>
    <scope>NUCLEOTIDE SEQUENCE [LARGE SCALE GENOMIC DNA]</scope>
    <source>
        <strain evidence="3">JCM 11574</strain>
    </source>
</reference>